<evidence type="ECO:0000313" key="1">
    <source>
        <dbReference type="EMBL" id="EJK60248.1"/>
    </source>
</evidence>
<proteinExistence type="predicted"/>
<evidence type="ECO:0000313" key="2">
    <source>
        <dbReference type="Proteomes" id="UP000266841"/>
    </source>
</evidence>
<comment type="caution">
    <text evidence="1">The sequence shown here is derived from an EMBL/GenBank/DDBJ whole genome shotgun (WGS) entry which is preliminary data.</text>
</comment>
<gene>
    <name evidence="1" type="ORF">THAOC_19435</name>
</gene>
<accession>K0S2H5</accession>
<sequence>MYVDSDHAGEKKTRRSRTGFFIFLNSALIQWLSRRQPTIETSVFGAEFVALKNGMECLRGLRYKLRMMGVPISGPSYIYGDNMSVIKNTQTPQRRVISLSVCQLRGQAKILNINDDFGKSCVGSSFCVSGEG</sequence>
<dbReference type="Proteomes" id="UP000266841">
    <property type="component" value="Unassembled WGS sequence"/>
</dbReference>
<dbReference type="PANTHER" id="PTHR11439:SF467">
    <property type="entry name" value="INTEGRASE CATALYTIC DOMAIN-CONTAINING PROTEIN"/>
    <property type="match status" value="1"/>
</dbReference>
<dbReference type="eggNOG" id="KOG0017">
    <property type="taxonomic scope" value="Eukaryota"/>
</dbReference>
<dbReference type="PANTHER" id="PTHR11439">
    <property type="entry name" value="GAG-POL-RELATED RETROTRANSPOSON"/>
    <property type="match status" value="1"/>
</dbReference>
<evidence type="ECO:0008006" key="3">
    <source>
        <dbReference type="Google" id="ProtNLM"/>
    </source>
</evidence>
<dbReference type="OrthoDB" id="776514at2759"/>
<reference evidence="1 2" key="1">
    <citation type="journal article" date="2012" name="Genome Biol.">
        <title>Genome and low-iron response of an oceanic diatom adapted to chronic iron limitation.</title>
        <authorList>
            <person name="Lommer M."/>
            <person name="Specht M."/>
            <person name="Roy A.S."/>
            <person name="Kraemer L."/>
            <person name="Andreson R."/>
            <person name="Gutowska M.A."/>
            <person name="Wolf J."/>
            <person name="Bergner S.V."/>
            <person name="Schilhabel M.B."/>
            <person name="Klostermeier U.C."/>
            <person name="Beiko R.G."/>
            <person name="Rosenstiel P."/>
            <person name="Hippler M."/>
            <person name="Laroche J."/>
        </authorList>
    </citation>
    <scope>NUCLEOTIDE SEQUENCE [LARGE SCALE GENOMIC DNA]</scope>
    <source>
        <strain evidence="1 2">CCMP1005</strain>
    </source>
</reference>
<dbReference type="CDD" id="cd09272">
    <property type="entry name" value="RNase_HI_RT_Ty1"/>
    <property type="match status" value="1"/>
</dbReference>
<organism evidence="1 2">
    <name type="scientific">Thalassiosira oceanica</name>
    <name type="common">Marine diatom</name>
    <dbReference type="NCBI Taxonomy" id="159749"/>
    <lineage>
        <taxon>Eukaryota</taxon>
        <taxon>Sar</taxon>
        <taxon>Stramenopiles</taxon>
        <taxon>Ochrophyta</taxon>
        <taxon>Bacillariophyta</taxon>
        <taxon>Coscinodiscophyceae</taxon>
        <taxon>Thalassiosirophycidae</taxon>
        <taxon>Thalassiosirales</taxon>
        <taxon>Thalassiosiraceae</taxon>
        <taxon>Thalassiosira</taxon>
    </lineage>
</organism>
<name>K0S2H5_THAOC</name>
<dbReference type="AlphaFoldDB" id="K0S2H5"/>
<protein>
    <recommendedName>
        <fullName evidence="3">Reverse transcriptase Ty1/copia-type domain-containing protein</fullName>
    </recommendedName>
</protein>
<keyword evidence="2" id="KW-1185">Reference proteome</keyword>
<dbReference type="EMBL" id="AGNL01021338">
    <property type="protein sequence ID" value="EJK60248.1"/>
    <property type="molecule type" value="Genomic_DNA"/>
</dbReference>